<dbReference type="AlphaFoldDB" id="A0A3B0ZKN7"/>
<dbReference type="PROSITE" id="PS50887">
    <property type="entry name" value="GGDEF"/>
    <property type="match status" value="1"/>
</dbReference>
<dbReference type="SUPFAM" id="SSF52172">
    <property type="entry name" value="CheY-like"/>
    <property type="match status" value="2"/>
</dbReference>
<gene>
    <name evidence="3" type="ORF">MNBD_GAMMA14-2131</name>
</gene>
<feature type="domain" description="Response regulatory" evidence="1">
    <location>
        <begin position="134"/>
        <end position="262"/>
    </location>
</feature>
<dbReference type="NCBIfam" id="TIGR00254">
    <property type="entry name" value="GGDEF"/>
    <property type="match status" value="1"/>
</dbReference>
<dbReference type="InterPro" id="IPR043128">
    <property type="entry name" value="Rev_trsase/Diguanyl_cyclase"/>
</dbReference>
<dbReference type="PANTHER" id="PTHR45138:SF9">
    <property type="entry name" value="DIGUANYLATE CYCLASE DGCM-RELATED"/>
    <property type="match status" value="1"/>
</dbReference>
<dbReference type="Pfam" id="PF00072">
    <property type="entry name" value="Response_reg"/>
    <property type="match status" value="2"/>
</dbReference>
<dbReference type="CDD" id="cd00156">
    <property type="entry name" value="REC"/>
    <property type="match status" value="1"/>
</dbReference>
<dbReference type="PROSITE" id="PS50110">
    <property type="entry name" value="RESPONSE_REGULATORY"/>
    <property type="match status" value="2"/>
</dbReference>
<dbReference type="GO" id="GO:0000160">
    <property type="term" value="P:phosphorelay signal transduction system"/>
    <property type="evidence" value="ECO:0007669"/>
    <property type="project" value="InterPro"/>
</dbReference>
<protein>
    <submittedName>
        <fullName evidence="3">GGDEF domain protein</fullName>
    </submittedName>
</protein>
<dbReference type="GO" id="GO:0052621">
    <property type="term" value="F:diguanylate cyclase activity"/>
    <property type="evidence" value="ECO:0007669"/>
    <property type="project" value="TreeGrafter"/>
</dbReference>
<dbReference type="InterPro" id="IPR000160">
    <property type="entry name" value="GGDEF_dom"/>
</dbReference>
<dbReference type="Gene3D" id="3.30.70.270">
    <property type="match status" value="1"/>
</dbReference>
<dbReference type="PANTHER" id="PTHR45138">
    <property type="entry name" value="REGULATORY COMPONENTS OF SENSORY TRANSDUCTION SYSTEM"/>
    <property type="match status" value="1"/>
</dbReference>
<dbReference type="InterPro" id="IPR011006">
    <property type="entry name" value="CheY-like_superfamily"/>
</dbReference>
<dbReference type="SUPFAM" id="SSF55073">
    <property type="entry name" value="Nucleotide cyclase"/>
    <property type="match status" value="1"/>
</dbReference>
<organism evidence="3">
    <name type="scientific">hydrothermal vent metagenome</name>
    <dbReference type="NCBI Taxonomy" id="652676"/>
    <lineage>
        <taxon>unclassified sequences</taxon>
        <taxon>metagenomes</taxon>
        <taxon>ecological metagenomes</taxon>
    </lineage>
</organism>
<evidence type="ECO:0000313" key="3">
    <source>
        <dbReference type="EMBL" id="VAW81874.1"/>
    </source>
</evidence>
<dbReference type="SMART" id="SM00448">
    <property type="entry name" value="REC"/>
    <property type="match status" value="2"/>
</dbReference>
<evidence type="ECO:0000259" key="2">
    <source>
        <dbReference type="PROSITE" id="PS50887"/>
    </source>
</evidence>
<feature type="domain" description="Response regulatory" evidence="1">
    <location>
        <begin position="7"/>
        <end position="125"/>
    </location>
</feature>
<dbReference type="EMBL" id="UOFM01000432">
    <property type="protein sequence ID" value="VAW81874.1"/>
    <property type="molecule type" value="Genomic_DNA"/>
</dbReference>
<dbReference type="InterPro" id="IPR050469">
    <property type="entry name" value="Diguanylate_Cyclase"/>
</dbReference>
<proteinExistence type="predicted"/>
<dbReference type="Gene3D" id="3.40.50.2300">
    <property type="match status" value="2"/>
</dbReference>
<sequence length="437" mass="48821">MPRKLNHILVVDGSEVARTIITRIFNEEMPNTEITTCGTVQEACAWLERSHFDLITTALMLPDKDGLELCRYARASKHHHYTPTIVVSGDADARLLREGFAAGVTDYFDKSLGYHAFAAFIMDFTQRHSGLVGRILYVEDSQLTATVMLRLMQRHGLQVTHTTHAEEAIQLLRDTSPGGTQEDESFDIVITDFYLKGRLTGGDLLHAIRARFHYSQQEMPVLVLTGSESGEKQVEVFHAGANDFVSKPIVEEVLLARIRSLLTIRQQFAALKRQTDEMHNLAITDSLTRVYNRRYLLDHGEQFTANQRNHPVAAVLLDIDHFKKINDKFGHIAGDRVLEALGQLLLDCLPENALPVRFGGEEFAILVPRCSTRDAHRCAEQLRGEIESLRPGDVPITVSIGLSTNQQNPGMTLTQLIGNADRALYAAKAQGRNQVCA</sequence>
<feature type="domain" description="GGDEF" evidence="2">
    <location>
        <begin position="310"/>
        <end position="437"/>
    </location>
</feature>
<dbReference type="SMART" id="SM00267">
    <property type="entry name" value="GGDEF"/>
    <property type="match status" value="1"/>
</dbReference>
<dbReference type="InterPro" id="IPR001789">
    <property type="entry name" value="Sig_transdc_resp-reg_receiver"/>
</dbReference>
<dbReference type="CDD" id="cd01949">
    <property type="entry name" value="GGDEF"/>
    <property type="match status" value="1"/>
</dbReference>
<accession>A0A3B0ZKN7</accession>
<dbReference type="Pfam" id="PF00990">
    <property type="entry name" value="GGDEF"/>
    <property type="match status" value="1"/>
</dbReference>
<reference evidence="3" key="1">
    <citation type="submission" date="2018-06" db="EMBL/GenBank/DDBJ databases">
        <authorList>
            <person name="Zhirakovskaya E."/>
        </authorList>
    </citation>
    <scope>NUCLEOTIDE SEQUENCE</scope>
</reference>
<evidence type="ECO:0000259" key="1">
    <source>
        <dbReference type="PROSITE" id="PS50110"/>
    </source>
</evidence>
<dbReference type="InterPro" id="IPR029787">
    <property type="entry name" value="Nucleotide_cyclase"/>
</dbReference>
<dbReference type="FunFam" id="3.30.70.270:FF:000001">
    <property type="entry name" value="Diguanylate cyclase domain protein"/>
    <property type="match status" value="1"/>
</dbReference>
<name>A0A3B0ZKN7_9ZZZZ</name>